<keyword evidence="6" id="KW-1133">Transmembrane helix</keyword>
<comment type="function">
    <text evidence="9">F(1)F(0) ATP synthase produces ATP from ADP in the presence of a proton or sodium gradient. F-type ATPases consist of two structural domains, F(1) containing the extramembraneous catalytic core and F(0) containing the membrane proton channel, linked together by a central stalk and a peripheral stalk. During catalysis, ATP synthesis in the catalytic domain of F(1) is coupled via a rotary mechanism of the central stalk subunits to proton translocation.</text>
</comment>
<evidence type="ECO:0000256" key="5">
    <source>
        <dbReference type="ARBA" id="ARBA00022781"/>
    </source>
</evidence>
<keyword evidence="4" id="KW-0812">Transmembrane</keyword>
<comment type="caution">
    <text evidence="11">The sequence shown here is derived from an EMBL/GenBank/DDBJ whole genome shotgun (WGS) entry which is preliminary data.</text>
</comment>
<sequence>MVNGAWVCFSGQTSDREYHRQFNFAVLGLPLTVLMDMDYTVGGSLVSRRFVGGSANRRRFFGGHQLGAGTTRGERFRGVHPELVAAERRFSSAVDSGFDHITELGGGFAINGDIPETGIVNIAILVAGLVYLLGPILSESMAAREKEITTDIADAIAKFEEATARLAEAEKSQAQADQVVAEINASISKDQAEYEANMKAAAQATMERQAAAADRALEEMKSGAEQRVENFIQSAAVSRGLAEMANLKPDQQKKFMDNAISSL</sequence>
<keyword evidence="2" id="KW-0813">Transport</keyword>
<gene>
    <name evidence="11" type="ORF">PGLA2088_LOCUS40348</name>
</gene>
<evidence type="ECO:0000256" key="3">
    <source>
        <dbReference type="ARBA" id="ARBA00022547"/>
    </source>
</evidence>
<dbReference type="GO" id="GO:0015986">
    <property type="term" value="P:proton motive force-driven ATP synthesis"/>
    <property type="evidence" value="ECO:0007669"/>
    <property type="project" value="InterPro"/>
</dbReference>
<keyword evidence="3" id="KW-0138">CF(0)</keyword>
<evidence type="ECO:0000256" key="9">
    <source>
        <dbReference type="ARBA" id="ARBA00025198"/>
    </source>
</evidence>
<dbReference type="EMBL" id="CAJNNW010033442">
    <property type="protein sequence ID" value="CAE8718909.1"/>
    <property type="molecule type" value="Genomic_DNA"/>
</dbReference>
<protein>
    <recommendedName>
        <fullName evidence="13">ATP synthase subunit b, chloroplastic</fullName>
    </recommendedName>
</protein>
<keyword evidence="10" id="KW-0175">Coiled coil</keyword>
<evidence type="ECO:0008006" key="13">
    <source>
        <dbReference type="Google" id="ProtNLM"/>
    </source>
</evidence>
<evidence type="ECO:0000256" key="10">
    <source>
        <dbReference type="SAM" id="Coils"/>
    </source>
</evidence>
<evidence type="ECO:0000313" key="11">
    <source>
        <dbReference type="EMBL" id="CAE8718909.1"/>
    </source>
</evidence>
<evidence type="ECO:0000256" key="1">
    <source>
        <dbReference type="ARBA" id="ARBA00004167"/>
    </source>
</evidence>
<name>A0A813L380_POLGL</name>
<feature type="coiled-coil region" evidence="10">
    <location>
        <begin position="152"/>
        <end position="219"/>
    </location>
</feature>
<comment type="subcellular location">
    <subcellularLocation>
        <location evidence="1">Membrane</location>
        <topology evidence="1">Single-pass membrane protein</topology>
    </subcellularLocation>
</comment>
<evidence type="ECO:0000256" key="8">
    <source>
        <dbReference type="ARBA" id="ARBA00023136"/>
    </source>
</evidence>
<evidence type="ECO:0000256" key="6">
    <source>
        <dbReference type="ARBA" id="ARBA00022989"/>
    </source>
</evidence>
<evidence type="ECO:0000256" key="2">
    <source>
        <dbReference type="ARBA" id="ARBA00022448"/>
    </source>
</evidence>
<keyword evidence="5" id="KW-0375">Hydrogen ion transport</keyword>
<evidence type="ECO:0000313" key="12">
    <source>
        <dbReference type="Proteomes" id="UP000626109"/>
    </source>
</evidence>
<reference evidence="11" key="1">
    <citation type="submission" date="2021-02" db="EMBL/GenBank/DDBJ databases">
        <authorList>
            <person name="Dougan E. K."/>
            <person name="Rhodes N."/>
            <person name="Thang M."/>
            <person name="Chan C."/>
        </authorList>
    </citation>
    <scope>NUCLEOTIDE SEQUENCE</scope>
</reference>
<keyword evidence="8" id="KW-0472">Membrane</keyword>
<evidence type="ECO:0000256" key="7">
    <source>
        <dbReference type="ARBA" id="ARBA00023065"/>
    </source>
</evidence>
<dbReference type="Pfam" id="PF00430">
    <property type="entry name" value="ATP-synt_B"/>
    <property type="match status" value="1"/>
</dbReference>
<dbReference type="InterPro" id="IPR002146">
    <property type="entry name" value="ATP_synth_b/b'su_bac/chlpt"/>
</dbReference>
<dbReference type="GO" id="GO:0045259">
    <property type="term" value="C:proton-transporting ATP synthase complex"/>
    <property type="evidence" value="ECO:0007669"/>
    <property type="project" value="UniProtKB-KW"/>
</dbReference>
<dbReference type="GO" id="GO:0015078">
    <property type="term" value="F:proton transmembrane transporter activity"/>
    <property type="evidence" value="ECO:0007669"/>
    <property type="project" value="InterPro"/>
</dbReference>
<evidence type="ECO:0000256" key="4">
    <source>
        <dbReference type="ARBA" id="ARBA00022692"/>
    </source>
</evidence>
<organism evidence="11 12">
    <name type="scientific">Polarella glacialis</name>
    <name type="common">Dinoflagellate</name>
    <dbReference type="NCBI Taxonomy" id="89957"/>
    <lineage>
        <taxon>Eukaryota</taxon>
        <taxon>Sar</taxon>
        <taxon>Alveolata</taxon>
        <taxon>Dinophyceae</taxon>
        <taxon>Suessiales</taxon>
        <taxon>Suessiaceae</taxon>
        <taxon>Polarella</taxon>
    </lineage>
</organism>
<dbReference type="Proteomes" id="UP000626109">
    <property type="component" value="Unassembled WGS sequence"/>
</dbReference>
<accession>A0A813L380</accession>
<dbReference type="CDD" id="cd06503">
    <property type="entry name" value="ATP-synt_Fo_b"/>
    <property type="match status" value="1"/>
</dbReference>
<proteinExistence type="predicted"/>
<keyword evidence="7" id="KW-0406">Ion transport</keyword>
<dbReference type="AlphaFoldDB" id="A0A813L380"/>